<evidence type="ECO:0000313" key="14">
    <source>
        <dbReference type="Proteomes" id="UP000295382"/>
    </source>
</evidence>
<keyword evidence="10" id="KW-0998">Cell outer membrane</keyword>
<dbReference type="CDD" id="cd00342">
    <property type="entry name" value="gram_neg_porins"/>
    <property type="match status" value="1"/>
</dbReference>
<dbReference type="AlphaFoldDB" id="A0A4R3HRE6"/>
<comment type="subcellular location">
    <subcellularLocation>
        <location evidence="1">Cell outer membrane</location>
        <topology evidence="1">Multi-pass membrane protein</topology>
    </subcellularLocation>
</comment>
<keyword evidence="4" id="KW-1134">Transmembrane beta strand</keyword>
<keyword evidence="6 11" id="KW-0732">Signal</keyword>
<dbReference type="PANTHER" id="PTHR34501:SF9">
    <property type="entry name" value="MAJOR OUTER MEMBRANE PROTEIN P.IA"/>
    <property type="match status" value="1"/>
</dbReference>
<dbReference type="GO" id="GO:0009279">
    <property type="term" value="C:cell outer membrane"/>
    <property type="evidence" value="ECO:0007669"/>
    <property type="project" value="UniProtKB-SubCell"/>
</dbReference>
<feature type="chain" id="PRO_5020602205" evidence="11">
    <location>
        <begin position="22"/>
        <end position="404"/>
    </location>
</feature>
<evidence type="ECO:0000256" key="4">
    <source>
        <dbReference type="ARBA" id="ARBA00022452"/>
    </source>
</evidence>
<evidence type="ECO:0000256" key="2">
    <source>
        <dbReference type="ARBA" id="ARBA00011233"/>
    </source>
</evidence>
<dbReference type="InterPro" id="IPR050298">
    <property type="entry name" value="Gram-neg_bact_OMP"/>
</dbReference>
<evidence type="ECO:0000256" key="10">
    <source>
        <dbReference type="ARBA" id="ARBA00023237"/>
    </source>
</evidence>
<dbReference type="Proteomes" id="UP000295382">
    <property type="component" value="Unassembled WGS sequence"/>
</dbReference>
<evidence type="ECO:0000259" key="12">
    <source>
        <dbReference type="Pfam" id="PF13609"/>
    </source>
</evidence>
<evidence type="ECO:0000313" key="13">
    <source>
        <dbReference type="EMBL" id="TCS33534.1"/>
    </source>
</evidence>
<name>A0A4R3HRE6_PAULE</name>
<evidence type="ECO:0000256" key="6">
    <source>
        <dbReference type="ARBA" id="ARBA00022729"/>
    </source>
</evidence>
<proteinExistence type="predicted"/>
<evidence type="ECO:0000256" key="9">
    <source>
        <dbReference type="ARBA" id="ARBA00023136"/>
    </source>
</evidence>
<dbReference type="InterPro" id="IPR033900">
    <property type="entry name" value="Gram_neg_porin_domain"/>
</dbReference>
<comment type="subunit">
    <text evidence="2">Homotrimer.</text>
</comment>
<sequence>MKKSLLALAVLGAFAAGTAQAQTNVSIGGILQANVKNYKVSSTTRVANNELRVDDDYNSRFWLTGTEDLGGGLSALFYVENRFNTDQRQSTGSGLSTNGATGAGLADGDTFVGLKGGFGQVTFGKHSWMSVQGLTTEFMTGTNGFSAMPTSMTATYSIMNQTGLGNGGGVTAGQPQGGTLVGGFSYLDTTRRINSITYRSPVIAGFSGVVGFSPNSAGPEGTINGTTNYDDGQEYYLQAGYNNGPLALGLAYRNVEAEGRSGFDDQQLRFTGSYKFAGVKVGLIVDRAKRELVANGAVQAGANTFHRTAWSIPVSYAFGNSTILANFTKAGDRSGVADSGAKMYTIGYDYALSKRTNVGVFYSRLDNDTNGAYQPFLANTSFTGSGLQNGETASTFALGVKHTF</sequence>
<dbReference type="GO" id="GO:0034220">
    <property type="term" value="P:monoatomic ion transmembrane transport"/>
    <property type="evidence" value="ECO:0007669"/>
    <property type="project" value="InterPro"/>
</dbReference>
<evidence type="ECO:0000256" key="1">
    <source>
        <dbReference type="ARBA" id="ARBA00004571"/>
    </source>
</evidence>
<evidence type="ECO:0000256" key="3">
    <source>
        <dbReference type="ARBA" id="ARBA00022448"/>
    </source>
</evidence>
<gene>
    <name evidence="13" type="ORF">EDC30_11666</name>
</gene>
<keyword evidence="5" id="KW-0812">Transmembrane</keyword>
<reference evidence="13 14" key="1">
    <citation type="submission" date="2019-03" db="EMBL/GenBank/DDBJ databases">
        <title>Genomic Encyclopedia of Type Strains, Phase IV (KMG-IV): sequencing the most valuable type-strain genomes for metagenomic binning, comparative biology and taxonomic classification.</title>
        <authorList>
            <person name="Goeker M."/>
        </authorList>
    </citation>
    <scope>NUCLEOTIDE SEQUENCE [LARGE SCALE GENOMIC DNA]</scope>
    <source>
        <strain evidence="13 14">DSM 7445</strain>
    </source>
</reference>
<keyword evidence="14" id="KW-1185">Reference proteome</keyword>
<dbReference type="GO" id="GO:0015288">
    <property type="term" value="F:porin activity"/>
    <property type="evidence" value="ECO:0007669"/>
    <property type="project" value="UniProtKB-KW"/>
</dbReference>
<evidence type="ECO:0000256" key="8">
    <source>
        <dbReference type="ARBA" id="ARBA00023114"/>
    </source>
</evidence>
<protein>
    <submittedName>
        <fullName evidence="13">Putative porin</fullName>
    </submittedName>
</protein>
<comment type="caution">
    <text evidence="13">The sequence shown here is derived from an EMBL/GenBank/DDBJ whole genome shotgun (WGS) entry which is preliminary data.</text>
</comment>
<evidence type="ECO:0000256" key="7">
    <source>
        <dbReference type="ARBA" id="ARBA00023065"/>
    </source>
</evidence>
<keyword evidence="8" id="KW-0626">Porin</keyword>
<dbReference type="Gene3D" id="2.40.160.10">
    <property type="entry name" value="Porin"/>
    <property type="match status" value="1"/>
</dbReference>
<keyword evidence="7" id="KW-0406">Ion transport</keyword>
<organism evidence="13 14">
    <name type="scientific">Paucimonas lemoignei</name>
    <name type="common">Pseudomonas lemoignei</name>
    <dbReference type="NCBI Taxonomy" id="29443"/>
    <lineage>
        <taxon>Bacteria</taxon>
        <taxon>Pseudomonadati</taxon>
        <taxon>Pseudomonadota</taxon>
        <taxon>Betaproteobacteria</taxon>
        <taxon>Burkholderiales</taxon>
        <taxon>Burkholderiaceae</taxon>
        <taxon>Paucimonas</taxon>
    </lineage>
</organism>
<feature type="domain" description="Porin" evidence="12">
    <location>
        <begin position="7"/>
        <end position="369"/>
    </location>
</feature>
<evidence type="ECO:0000256" key="5">
    <source>
        <dbReference type="ARBA" id="ARBA00022692"/>
    </source>
</evidence>
<keyword evidence="9" id="KW-0472">Membrane</keyword>
<feature type="signal peptide" evidence="11">
    <location>
        <begin position="1"/>
        <end position="21"/>
    </location>
</feature>
<dbReference type="GO" id="GO:0046930">
    <property type="term" value="C:pore complex"/>
    <property type="evidence" value="ECO:0007669"/>
    <property type="project" value="UniProtKB-KW"/>
</dbReference>
<dbReference type="EMBL" id="SLZQ01000016">
    <property type="protein sequence ID" value="TCS33534.1"/>
    <property type="molecule type" value="Genomic_DNA"/>
</dbReference>
<evidence type="ECO:0000256" key="11">
    <source>
        <dbReference type="SAM" id="SignalP"/>
    </source>
</evidence>
<dbReference type="SUPFAM" id="SSF56935">
    <property type="entry name" value="Porins"/>
    <property type="match status" value="1"/>
</dbReference>
<dbReference type="InterPro" id="IPR001702">
    <property type="entry name" value="Porin_Gram-ve"/>
</dbReference>
<dbReference type="InterPro" id="IPR023614">
    <property type="entry name" value="Porin_dom_sf"/>
</dbReference>
<keyword evidence="3" id="KW-0813">Transport</keyword>
<dbReference type="Pfam" id="PF13609">
    <property type="entry name" value="Porin_4"/>
    <property type="match status" value="1"/>
</dbReference>
<dbReference type="PRINTS" id="PR00182">
    <property type="entry name" value="ECOLNEIPORIN"/>
</dbReference>
<accession>A0A4R3HRE6</accession>
<dbReference type="PANTHER" id="PTHR34501">
    <property type="entry name" value="PROTEIN YDDL-RELATED"/>
    <property type="match status" value="1"/>
</dbReference>